<dbReference type="InterPro" id="IPR039910">
    <property type="entry name" value="D15-like"/>
</dbReference>
<dbReference type="AlphaFoldDB" id="G0EUH2"/>
<evidence type="ECO:0000256" key="3">
    <source>
        <dbReference type="ARBA" id="ARBA00022692"/>
    </source>
</evidence>
<feature type="domain" description="POTRA" evidence="8">
    <location>
        <begin position="265"/>
        <end position="322"/>
    </location>
</feature>
<accession>G0EUH2</accession>
<dbReference type="InterPro" id="IPR000184">
    <property type="entry name" value="Bac_surfAg_D15"/>
</dbReference>
<evidence type="ECO:0000256" key="5">
    <source>
        <dbReference type="ARBA" id="ARBA00023136"/>
    </source>
</evidence>
<evidence type="ECO:0000256" key="6">
    <source>
        <dbReference type="ARBA" id="ARBA00023237"/>
    </source>
</evidence>
<evidence type="ECO:0000256" key="1">
    <source>
        <dbReference type="ARBA" id="ARBA00004370"/>
    </source>
</evidence>
<evidence type="ECO:0000259" key="7">
    <source>
        <dbReference type="Pfam" id="PF01103"/>
    </source>
</evidence>
<dbReference type="Gene3D" id="2.40.160.50">
    <property type="entry name" value="membrane protein fhac: a member of the omp85/tpsb transporter family"/>
    <property type="match status" value="1"/>
</dbReference>
<evidence type="ECO:0000313" key="9">
    <source>
        <dbReference type="EMBL" id="AEI78219.1"/>
    </source>
</evidence>
<dbReference type="Gene3D" id="3.10.20.310">
    <property type="entry name" value="membrane protein fhac"/>
    <property type="match status" value="2"/>
</dbReference>
<dbReference type="GO" id="GO:0019867">
    <property type="term" value="C:outer membrane"/>
    <property type="evidence" value="ECO:0007669"/>
    <property type="project" value="InterPro"/>
</dbReference>
<keyword evidence="3" id="KW-0812">Transmembrane</keyword>
<dbReference type="EMBL" id="CP002877">
    <property type="protein sequence ID" value="AEI78219.1"/>
    <property type="molecule type" value="Genomic_DNA"/>
</dbReference>
<dbReference type="PANTHER" id="PTHR12815">
    <property type="entry name" value="SORTING AND ASSEMBLY MACHINERY SAMM50 PROTEIN FAMILY MEMBER"/>
    <property type="match status" value="1"/>
</dbReference>
<evidence type="ECO:0000313" key="10">
    <source>
        <dbReference type="Proteomes" id="UP000006798"/>
    </source>
</evidence>
<evidence type="ECO:0000259" key="8">
    <source>
        <dbReference type="Pfam" id="PF07244"/>
    </source>
</evidence>
<comment type="subcellular location">
    <subcellularLocation>
        <location evidence="1">Membrane</location>
    </subcellularLocation>
</comment>
<dbReference type="Proteomes" id="UP000006798">
    <property type="component" value="Chromosome 1"/>
</dbReference>
<evidence type="ECO:0000256" key="4">
    <source>
        <dbReference type="ARBA" id="ARBA00022729"/>
    </source>
</evidence>
<dbReference type="HOGENOM" id="CLU_018618_2_0_4"/>
<gene>
    <name evidence="9" type="ordered locus">CNE_1c29060</name>
</gene>
<dbReference type="Pfam" id="PF01103">
    <property type="entry name" value="Omp85"/>
    <property type="match status" value="1"/>
</dbReference>
<name>G0EUH2_CUPNN</name>
<protein>
    <recommendedName>
        <fullName evidence="11">Translocation and assembly module subunit TamA</fullName>
    </recommendedName>
</protein>
<dbReference type="PANTHER" id="PTHR12815:SF47">
    <property type="entry name" value="TRANSLOCATION AND ASSEMBLY MODULE SUBUNIT TAMA"/>
    <property type="match status" value="1"/>
</dbReference>
<dbReference type="KEGG" id="cnc:CNE_1c29060"/>
<proteinExistence type="predicted"/>
<evidence type="ECO:0000256" key="2">
    <source>
        <dbReference type="ARBA" id="ARBA00022452"/>
    </source>
</evidence>
<keyword evidence="2" id="KW-1134">Transmembrane beta strand</keyword>
<feature type="domain" description="Bacterial surface antigen (D15)" evidence="7">
    <location>
        <begin position="406"/>
        <end position="641"/>
    </location>
</feature>
<dbReference type="Pfam" id="PF07244">
    <property type="entry name" value="POTRA"/>
    <property type="match status" value="1"/>
</dbReference>
<dbReference type="InterPro" id="IPR010827">
    <property type="entry name" value="BamA/TamA_POTRA"/>
</dbReference>
<reference evidence="9 10" key="1">
    <citation type="journal article" date="2011" name="J. Bacteriol.">
        <title>Complete genome sequence of the type strain Cupriavidus necator N-1.</title>
        <authorList>
            <person name="Poehlein A."/>
            <person name="Kusian B."/>
            <person name="Friedrich B."/>
            <person name="Daniel R."/>
            <person name="Bowien B."/>
        </authorList>
    </citation>
    <scope>NUCLEOTIDE SEQUENCE [LARGE SCALE GENOMIC DNA]</scope>
    <source>
        <strain evidence="10">ATCC 43291 / DSM 13513 / CCUG 52238 / LMG 8453 / N-1</strain>
    </source>
</reference>
<organism evidence="9 10">
    <name type="scientific">Cupriavidus necator (strain ATCC 43291 / DSM 13513 / CCUG 52238 / LMG 8453 / N-1)</name>
    <name type="common">Ralstonia eutropha</name>
    <dbReference type="NCBI Taxonomy" id="1042878"/>
    <lineage>
        <taxon>Bacteria</taxon>
        <taxon>Pseudomonadati</taxon>
        <taxon>Pseudomonadota</taxon>
        <taxon>Betaproteobacteria</taxon>
        <taxon>Burkholderiales</taxon>
        <taxon>Burkholderiaceae</taxon>
        <taxon>Cupriavidus</taxon>
    </lineage>
</organism>
<sequence>MRPRGRQMGAVGHDFTVSAPRNASRPGARRRKVPGVRPGVVKYRLCMCGQSAMPQDTAITANSAGRARVAVRVLAALGAVLALAAGPARAAYEVEVEAPKPIREMLEEHLDLARYKDRADLSPDQLDYMVETAGEQVRALTSTEGYFDPTTTTRVEGEGDKRVVHVMVDPGARTLIRNVDVQVTGPAATRSPEQVAEMQAKWGLPVGEPFRQGDWDKAKEDALVTLQSHNYYGARLAASQARVEPDDQRADLSAHYASGPAYLLGPLKVTGTRRYPEQIIYNVNPLSEGEPYRVERLLELQRAIQNQPYFSNVQVDLEPPPDADKAADGVVSSPVLVRVREYPAHRLNSGVGFTTDTGAQIEGRYSYYNLFNRAWTFDSQARLEQKRSYLFAETAMPPDRGNYRNSVYSSYERTIDIENTDTTSLRAGLKRSRSREKYDVTTSLDFYYDKLLPEGQAAQISKALVPAFAWTRRDVDNPVFPRRGNVISTQVGVAAKGFLSDATFLRLYGRIRQYIPVGKRDLVVARLELGADLTGDSSSQIPATLRFRAGGTDSIRGYSYQSIGTPSGSSILPAKYLGTGSLEYQYWFKPDWGVAVFWDLGTAADNLRGVTIYNGVGVGVRWRTPVGPLQLDLGYGIQAQQFRPHISLGVAF</sequence>
<keyword evidence="6" id="KW-0998">Cell outer membrane</keyword>
<keyword evidence="4" id="KW-0732">Signal</keyword>
<evidence type="ECO:0008006" key="11">
    <source>
        <dbReference type="Google" id="ProtNLM"/>
    </source>
</evidence>
<keyword evidence="5" id="KW-0472">Membrane</keyword>